<dbReference type="SUPFAM" id="SSF53335">
    <property type="entry name" value="S-adenosyl-L-methionine-dependent methyltransferases"/>
    <property type="match status" value="1"/>
</dbReference>
<keyword evidence="4" id="KW-1185">Reference proteome</keyword>
<dbReference type="KEGG" id="pfy:PFICI_12454"/>
<dbReference type="GO" id="GO:0008168">
    <property type="term" value="F:methyltransferase activity"/>
    <property type="evidence" value="ECO:0007669"/>
    <property type="project" value="TreeGrafter"/>
</dbReference>
<dbReference type="HOGENOM" id="CLU_568702_0_0_1"/>
<dbReference type="InParanoid" id="W3WNL7"/>
<name>W3WNL7_PESFW</name>
<feature type="region of interest" description="Disordered" evidence="2">
    <location>
        <begin position="1"/>
        <end position="120"/>
    </location>
</feature>
<organism evidence="3 4">
    <name type="scientific">Pestalotiopsis fici (strain W106-1 / CGMCC3.15140)</name>
    <dbReference type="NCBI Taxonomy" id="1229662"/>
    <lineage>
        <taxon>Eukaryota</taxon>
        <taxon>Fungi</taxon>
        <taxon>Dikarya</taxon>
        <taxon>Ascomycota</taxon>
        <taxon>Pezizomycotina</taxon>
        <taxon>Sordariomycetes</taxon>
        <taxon>Xylariomycetidae</taxon>
        <taxon>Amphisphaeriales</taxon>
        <taxon>Sporocadaceae</taxon>
        <taxon>Pestalotiopsis</taxon>
    </lineage>
</organism>
<dbReference type="AlphaFoldDB" id="W3WNL7"/>
<evidence type="ECO:0000256" key="2">
    <source>
        <dbReference type="SAM" id="MobiDB-lite"/>
    </source>
</evidence>
<dbReference type="GeneID" id="19277467"/>
<dbReference type="PANTHER" id="PTHR43591:SF102">
    <property type="entry name" value="S-ADENOSYL-L-METHIONINE-DEPENDENT METHYLTRANSFERASE"/>
    <property type="match status" value="1"/>
</dbReference>
<dbReference type="InterPro" id="IPR029063">
    <property type="entry name" value="SAM-dependent_MTases_sf"/>
</dbReference>
<evidence type="ECO:0000313" key="3">
    <source>
        <dbReference type="EMBL" id="ETS75510.1"/>
    </source>
</evidence>
<dbReference type="CDD" id="cd02440">
    <property type="entry name" value="AdoMet_MTases"/>
    <property type="match status" value="1"/>
</dbReference>
<dbReference type="RefSeq" id="XP_007839226.1">
    <property type="nucleotide sequence ID" value="XM_007841035.1"/>
</dbReference>
<evidence type="ECO:0000256" key="1">
    <source>
        <dbReference type="ARBA" id="ARBA00038158"/>
    </source>
</evidence>
<dbReference type="EMBL" id="KI912118">
    <property type="protein sequence ID" value="ETS75510.1"/>
    <property type="molecule type" value="Genomic_DNA"/>
</dbReference>
<dbReference type="OrthoDB" id="4760135at2759"/>
<dbReference type="PANTHER" id="PTHR43591">
    <property type="entry name" value="METHYLTRANSFERASE"/>
    <property type="match status" value="1"/>
</dbReference>
<gene>
    <name evidence="3" type="ORF">PFICI_12454</name>
</gene>
<comment type="similarity">
    <text evidence="1">Belongs to the methyltransferase superfamily. LaeA methyltransferase family.</text>
</comment>
<feature type="compositionally biased region" description="Basic and acidic residues" evidence="2">
    <location>
        <begin position="1"/>
        <end position="16"/>
    </location>
</feature>
<evidence type="ECO:0008006" key="5">
    <source>
        <dbReference type="Google" id="ProtNLM"/>
    </source>
</evidence>
<proteinExistence type="inferred from homology"/>
<sequence length="480" mass="52909">MTRHNQIADHHTDSAERQLAGLAIQPKDEGDGDTNMQDPDHSGTHEYPPPPVVSGTRESVEPDSSQQQAVLPSERLESYGPPSRLFTETIPAADPAFLRSSSDSGGGTQQNVAAAAASGPSAWRDPDYAVKANALINETLGRHPGGTSVIEPESVLGDSGRLYHGYKDGRYFLPNDAAEQDRLDLQHHLWSLVLDGWLALAPMNEIPRYVLDVGTGTGLWAIDFAEQNPSSYVIGTDLSAIQPTPRTLNVHFTKDDAEDDWVFPLPLSSSASSSSSSTCSSHDSSQQVRRICFDYVHFRLMFSCFNDPHLVLNHAYNSLVPGGWIEFQESALEVFQANPDFPGDAIMRWTAGCQRGAAAMGRDIDVARKYKGWLQQAGFVDVVEKKILLPLSPWPQDPQFKEIGRWQMQNMIEGTRGIGWKMLSAAGMASDEIEALVSEVLTELRNRQNHSYAYVYVIYGRKPLDGEEVGFPDQQDSFTS</sequence>
<accession>W3WNL7</accession>
<dbReference type="Proteomes" id="UP000030651">
    <property type="component" value="Unassembled WGS sequence"/>
</dbReference>
<dbReference type="Pfam" id="PF13489">
    <property type="entry name" value="Methyltransf_23"/>
    <property type="match status" value="1"/>
</dbReference>
<dbReference type="Gene3D" id="3.40.50.150">
    <property type="entry name" value="Vaccinia Virus protein VP39"/>
    <property type="match status" value="1"/>
</dbReference>
<protein>
    <recommendedName>
        <fullName evidence="5">Methyltransferase domain-containing protein</fullName>
    </recommendedName>
</protein>
<evidence type="ECO:0000313" key="4">
    <source>
        <dbReference type="Proteomes" id="UP000030651"/>
    </source>
</evidence>
<reference evidence="4" key="1">
    <citation type="journal article" date="2015" name="BMC Genomics">
        <title>Genomic and transcriptomic analysis of the endophytic fungus Pestalotiopsis fici reveals its lifestyle and high potential for synthesis of natural products.</title>
        <authorList>
            <person name="Wang X."/>
            <person name="Zhang X."/>
            <person name="Liu L."/>
            <person name="Xiang M."/>
            <person name="Wang W."/>
            <person name="Sun X."/>
            <person name="Che Y."/>
            <person name="Guo L."/>
            <person name="Liu G."/>
            <person name="Guo L."/>
            <person name="Wang C."/>
            <person name="Yin W.B."/>
            <person name="Stadler M."/>
            <person name="Zhang X."/>
            <person name="Liu X."/>
        </authorList>
    </citation>
    <scope>NUCLEOTIDE SEQUENCE [LARGE SCALE GENOMIC DNA]</scope>
    <source>
        <strain evidence="4">W106-1 / CGMCC3.15140</strain>
    </source>
</reference>